<sequence>MKEKGLYVHIPFCARKCNYCDFTSYVPIKNEIDFYLDSLEREMKMYNMKNEVIKTIFIGGGTPTILNLEQLRRLFEIISSEVNLENVEEYTIEANPGTLDIEKLKVIKAAGVNRLSIGLQAIQDRNLKFMGRIHNLKDFEESYDNARKVGFDNINVDLIFAFYGQTLEDWKETLEYIVSKNPEHISAYSLIIEEGTDFYNRYENGDITDFDENSFVKMYRYTVNYLAENRYKQYEISNFSKNSLECKHNIKYWLCEEYFGIGVSASGYLNGKRYTNVKTLEKYAELTNSNVFPKEFEEQLTYKDIFNEKIMLGLRMNEGINFSLIDEIENEILKKFIEKTIDKYEKKGYIEIYKDDAKKVIKLTQSGREISNIIILDLML</sequence>
<dbReference type="PANTHER" id="PTHR13932">
    <property type="entry name" value="COPROPORPHYRINIGEN III OXIDASE"/>
    <property type="match status" value="1"/>
</dbReference>
<dbReference type="InterPro" id="IPR007197">
    <property type="entry name" value="rSAM"/>
</dbReference>
<evidence type="ECO:0000256" key="6">
    <source>
        <dbReference type="ARBA" id="ARBA00023004"/>
    </source>
</evidence>
<keyword evidence="8 9" id="KW-0143">Chaperone</keyword>
<dbReference type="Gene3D" id="3.20.20.70">
    <property type="entry name" value="Aldolase class I"/>
    <property type="match status" value="1"/>
</dbReference>
<comment type="function">
    <text evidence="9">Probably acts as a heme chaperone, transferring heme to an unknown acceptor. Binds one molecule of heme per monomer, possibly covalently. Binds 1 [4Fe-4S] cluster. The cluster is coordinated with 3 cysteines and an exchangeable S-adenosyl-L-methionine.</text>
</comment>
<evidence type="ECO:0000256" key="2">
    <source>
        <dbReference type="ARBA" id="ARBA00017228"/>
    </source>
</evidence>
<evidence type="ECO:0000256" key="9">
    <source>
        <dbReference type="RuleBase" id="RU364116"/>
    </source>
</evidence>
<dbReference type="SFLD" id="SFLDF00288">
    <property type="entry name" value="HemN-like__clustered_with_nucl"/>
    <property type="match status" value="1"/>
</dbReference>
<dbReference type="Pfam" id="PF04055">
    <property type="entry name" value="Radical_SAM"/>
    <property type="match status" value="1"/>
</dbReference>
<dbReference type="GO" id="GO:0046872">
    <property type="term" value="F:metal ion binding"/>
    <property type="evidence" value="ECO:0007669"/>
    <property type="project" value="UniProtKB-UniRule"/>
</dbReference>
<keyword evidence="12" id="KW-1185">Reference proteome</keyword>
<dbReference type="Proteomes" id="UP000199512">
    <property type="component" value="Unassembled WGS sequence"/>
</dbReference>
<dbReference type="SUPFAM" id="SSF102114">
    <property type="entry name" value="Radical SAM enzymes"/>
    <property type="match status" value="1"/>
</dbReference>
<reference evidence="11 12" key="1">
    <citation type="submission" date="2016-10" db="EMBL/GenBank/DDBJ databases">
        <authorList>
            <person name="de Groot N.N."/>
        </authorList>
    </citation>
    <scope>NUCLEOTIDE SEQUENCE [LARGE SCALE GENOMIC DNA]</scope>
    <source>
        <strain evidence="11 12">Calf135</strain>
    </source>
</reference>
<accession>A0A1H8FDD3</accession>
<dbReference type="STRING" id="215200.SAMN05216454_10285"/>
<dbReference type="InterPro" id="IPR006638">
    <property type="entry name" value="Elp3/MiaA/NifB-like_rSAM"/>
</dbReference>
<dbReference type="InterPro" id="IPR058240">
    <property type="entry name" value="rSAM_sf"/>
</dbReference>
<evidence type="ECO:0000259" key="10">
    <source>
        <dbReference type="PROSITE" id="PS51918"/>
    </source>
</evidence>
<comment type="similarity">
    <text evidence="1">Belongs to the anaerobic coproporphyrinogen-III oxidase family. HemW subfamily.</text>
</comment>
<dbReference type="EMBL" id="FODF01000002">
    <property type="protein sequence ID" value="SEN29692.1"/>
    <property type="molecule type" value="Genomic_DNA"/>
</dbReference>
<gene>
    <name evidence="11" type="ORF">SAMN05216454_10285</name>
</gene>
<proteinExistence type="inferred from homology"/>
<keyword evidence="9" id="KW-0004">4Fe-4S</keyword>
<dbReference type="SMART" id="SM00729">
    <property type="entry name" value="Elp3"/>
    <property type="match status" value="1"/>
</dbReference>
<dbReference type="PROSITE" id="PS51918">
    <property type="entry name" value="RADICAL_SAM"/>
    <property type="match status" value="1"/>
</dbReference>
<dbReference type="InterPro" id="IPR010723">
    <property type="entry name" value="HemN_C"/>
</dbReference>
<keyword evidence="5 9" id="KW-0479">Metal-binding</keyword>
<dbReference type="NCBIfam" id="TIGR00539">
    <property type="entry name" value="hemN_rel"/>
    <property type="match status" value="1"/>
</dbReference>
<dbReference type="SFLD" id="SFLDG01082">
    <property type="entry name" value="B12-binding_domain_containing"/>
    <property type="match status" value="1"/>
</dbReference>
<dbReference type="CDD" id="cd01335">
    <property type="entry name" value="Radical_SAM"/>
    <property type="match status" value="1"/>
</dbReference>
<dbReference type="Pfam" id="PF06969">
    <property type="entry name" value="HemN_C"/>
    <property type="match status" value="1"/>
</dbReference>
<keyword evidence="4 9" id="KW-0949">S-adenosyl-L-methionine</keyword>
<protein>
    <recommendedName>
        <fullName evidence="2 9">Heme chaperone HemW</fullName>
    </recommendedName>
</protein>
<keyword evidence="7 9" id="KW-0411">Iron-sulfur</keyword>
<dbReference type="SFLD" id="SFLDS00029">
    <property type="entry name" value="Radical_SAM"/>
    <property type="match status" value="1"/>
</dbReference>
<evidence type="ECO:0000313" key="12">
    <source>
        <dbReference type="Proteomes" id="UP000199512"/>
    </source>
</evidence>
<comment type="subcellular location">
    <subcellularLocation>
        <location evidence="9">Cytoplasm</location>
    </subcellularLocation>
</comment>
<dbReference type="SFLD" id="SFLDG01065">
    <property type="entry name" value="anaerobic_coproporphyrinogen-I"/>
    <property type="match status" value="1"/>
</dbReference>
<evidence type="ECO:0000256" key="3">
    <source>
        <dbReference type="ARBA" id="ARBA00022617"/>
    </source>
</evidence>
<dbReference type="PANTHER" id="PTHR13932:SF5">
    <property type="entry name" value="RADICAL S-ADENOSYL METHIONINE DOMAIN-CONTAINING PROTEIN 1, MITOCHONDRIAL"/>
    <property type="match status" value="1"/>
</dbReference>
<keyword evidence="6 9" id="KW-0408">Iron</keyword>
<dbReference type="GO" id="GO:0051539">
    <property type="term" value="F:4 iron, 4 sulfur cluster binding"/>
    <property type="evidence" value="ECO:0007669"/>
    <property type="project" value="UniProtKB-UniRule"/>
</dbReference>
<dbReference type="InterPro" id="IPR034505">
    <property type="entry name" value="Coproporphyrinogen-III_oxidase"/>
</dbReference>
<dbReference type="GO" id="GO:0006779">
    <property type="term" value="P:porphyrin-containing compound biosynthetic process"/>
    <property type="evidence" value="ECO:0007669"/>
    <property type="project" value="InterPro"/>
</dbReference>
<evidence type="ECO:0000256" key="1">
    <source>
        <dbReference type="ARBA" id="ARBA00006100"/>
    </source>
</evidence>
<name>A0A1H8FDD3_9FIRM</name>
<dbReference type="GO" id="GO:0005737">
    <property type="term" value="C:cytoplasm"/>
    <property type="evidence" value="ECO:0007669"/>
    <property type="project" value="UniProtKB-SubCell"/>
</dbReference>
<dbReference type="SFLD" id="SFLDF00562">
    <property type="entry name" value="HemN-like__clustered_with_heat"/>
    <property type="match status" value="1"/>
</dbReference>
<dbReference type="InterPro" id="IPR013785">
    <property type="entry name" value="Aldolase_TIM"/>
</dbReference>
<dbReference type="RefSeq" id="WP_091973969.1">
    <property type="nucleotide sequence ID" value="NZ_FODF01000002.1"/>
</dbReference>
<keyword evidence="3 9" id="KW-0349">Heme</keyword>
<evidence type="ECO:0000313" key="11">
    <source>
        <dbReference type="EMBL" id="SEN29692.1"/>
    </source>
</evidence>
<organism evidence="11 12">
    <name type="scientific">Peptostreptococcus russellii</name>
    <dbReference type="NCBI Taxonomy" id="215200"/>
    <lineage>
        <taxon>Bacteria</taxon>
        <taxon>Bacillati</taxon>
        <taxon>Bacillota</taxon>
        <taxon>Clostridia</taxon>
        <taxon>Peptostreptococcales</taxon>
        <taxon>Peptostreptococcaceae</taxon>
        <taxon>Peptostreptococcus</taxon>
    </lineage>
</organism>
<evidence type="ECO:0000256" key="8">
    <source>
        <dbReference type="ARBA" id="ARBA00023186"/>
    </source>
</evidence>
<evidence type="ECO:0000256" key="5">
    <source>
        <dbReference type="ARBA" id="ARBA00022723"/>
    </source>
</evidence>
<dbReference type="AlphaFoldDB" id="A0A1H8FDD3"/>
<evidence type="ECO:0000256" key="7">
    <source>
        <dbReference type="ARBA" id="ARBA00023014"/>
    </source>
</evidence>
<dbReference type="OrthoDB" id="9808022at2"/>
<evidence type="ECO:0000256" key="4">
    <source>
        <dbReference type="ARBA" id="ARBA00022691"/>
    </source>
</evidence>
<keyword evidence="9" id="KW-0963">Cytoplasm</keyword>
<dbReference type="GO" id="GO:0004109">
    <property type="term" value="F:coproporphyrinogen oxidase activity"/>
    <property type="evidence" value="ECO:0007669"/>
    <property type="project" value="InterPro"/>
</dbReference>
<dbReference type="InterPro" id="IPR004559">
    <property type="entry name" value="HemW-like"/>
</dbReference>
<feature type="domain" description="Radical SAM core" evidence="10">
    <location>
        <begin position="1"/>
        <end position="232"/>
    </location>
</feature>